<organism evidence="2 3">
    <name type="scientific">Pseudohalioglobus sediminis</name>
    <dbReference type="NCBI Taxonomy" id="2606449"/>
    <lineage>
        <taxon>Bacteria</taxon>
        <taxon>Pseudomonadati</taxon>
        <taxon>Pseudomonadota</taxon>
        <taxon>Gammaproteobacteria</taxon>
        <taxon>Cellvibrionales</taxon>
        <taxon>Halieaceae</taxon>
        <taxon>Pseudohalioglobus</taxon>
    </lineage>
</organism>
<keyword evidence="1" id="KW-0732">Signal</keyword>
<sequence length="192" mass="20075">MLRQKPFFAIGLALVMFSGTGARAGEQMDSARAYTDQLDKSQPLHVHLFSTEDADLGNPRHEDTARTMARSAPHLLATDIVASLREAGFTAVTLDESEDAPAANTLSLTGHFTRLDPGSQNLRVWVGFGAGESKVCISGQLTDAGGTKLADFADCRNGLGWGSSEPQGAKGAMILGDRVAAFIAGLADSGAP</sequence>
<evidence type="ECO:0000313" key="2">
    <source>
        <dbReference type="EMBL" id="KAA1191884.1"/>
    </source>
</evidence>
<dbReference type="InterPro" id="IPR025522">
    <property type="entry name" value="DUF4410"/>
</dbReference>
<dbReference type="RefSeq" id="WP_149611320.1">
    <property type="nucleotide sequence ID" value="NZ_VTUX01000004.1"/>
</dbReference>
<dbReference type="Pfam" id="PF14366">
    <property type="entry name" value="DUF4410"/>
    <property type="match status" value="1"/>
</dbReference>
<evidence type="ECO:0000256" key="1">
    <source>
        <dbReference type="SAM" id="SignalP"/>
    </source>
</evidence>
<dbReference type="AlphaFoldDB" id="A0A5B0WXQ9"/>
<accession>A0A5B0WXQ9</accession>
<proteinExistence type="predicted"/>
<feature type="signal peptide" evidence="1">
    <location>
        <begin position="1"/>
        <end position="24"/>
    </location>
</feature>
<dbReference type="Proteomes" id="UP000323708">
    <property type="component" value="Unassembled WGS sequence"/>
</dbReference>
<gene>
    <name evidence="2" type="ORF">F0M18_10160</name>
</gene>
<comment type="caution">
    <text evidence="2">The sequence shown here is derived from an EMBL/GenBank/DDBJ whole genome shotgun (WGS) entry which is preliminary data.</text>
</comment>
<protein>
    <submittedName>
        <fullName evidence="2">DUF4410 domain-containing protein</fullName>
    </submittedName>
</protein>
<evidence type="ECO:0000313" key="3">
    <source>
        <dbReference type="Proteomes" id="UP000323708"/>
    </source>
</evidence>
<keyword evidence="3" id="KW-1185">Reference proteome</keyword>
<dbReference type="EMBL" id="VTUX01000004">
    <property type="protein sequence ID" value="KAA1191884.1"/>
    <property type="molecule type" value="Genomic_DNA"/>
</dbReference>
<feature type="chain" id="PRO_5022725438" evidence="1">
    <location>
        <begin position="25"/>
        <end position="192"/>
    </location>
</feature>
<reference evidence="2 3" key="1">
    <citation type="submission" date="2019-09" db="EMBL/GenBank/DDBJ databases">
        <authorList>
            <person name="Chen X.-Y."/>
        </authorList>
    </citation>
    <scope>NUCLEOTIDE SEQUENCE [LARGE SCALE GENOMIC DNA]</scope>
    <source>
        <strain evidence="2 3">NY5</strain>
    </source>
</reference>
<name>A0A5B0WXQ9_9GAMM</name>